<dbReference type="GO" id="GO:0044774">
    <property type="term" value="P:mitotic DNA integrity checkpoint signaling"/>
    <property type="evidence" value="ECO:0007669"/>
    <property type="project" value="TreeGrafter"/>
</dbReference>
<dbReference type="Pfam" id="PF01359">
    <property type="entry name" value="Transposase_1"/>
    <property type="match status" value="1"/>
</dbReference>
<dbReference type="AlphaFoldDB" id="A0A1I7XKG1"/>
<name>A0A1I7XKG1_HETBA</name>
<dbReference type="Proteomes" id="UP000095283">
    <property type="component" value="Unplaced"/>
</dbReference>
<evidence type="ECO:0000313" key="2">
    <source>
        <dbReference type="WBParaSite" id="Hba_17994"/>
    </source>
</evidence>
<dbReference type="WBParaSite" id="Hba_17994">
    <property type="protein sequence ID" value="Hba_17994"/>
    <property type="gene ID" value="Hba_17994"/>
</dbReference>
<dbReference type="Gene3D" id="3.30.420.10">
    <property type="entry name" value="Ribonuclease H-like superfamily/Ribonuclease H"/>
    <property type="match status" value="1"/>
</dbReference>
<dbReference type="PANTHER" id="PTHR46060">
    <property type="entry name" value="MARINER MOS1 TRANSPOSASE-LIKE PROTEIN"/>
    <property type="match status" value="1"/>
</dbReference>
<dbReference type="GO" id="GO:0000793">
    <property type="term" value="C:condensed chromosome"/>
    <property type="evidence" value="ECO:0007669"/>
    <property type="project" value="TreeGrafter"/>
</dbReference>
<dbReference type="GO" id="GO:0003690">
    <property type="term" value="F:double-stranded DNA binding"/>
    <property type="evidence" value="ECO:0007669"/>
    <property type="project" value="TreeGrafter"/>
</dbReference>
<keyword evidence="1" id="KW-1185">Reference proteome</keyword>
<reference evidence="2" key="1">
    <citation type="submission" date="2016-11" db="UniProtKB">
        <authorList>
            <consortium name="WormBaseParasite"/>
        </authorList>
    </citation>
    <scope>IDENTIFICATION</scope>
</reference>
<dbReference type="InterPro" id="IPR001888">
    <property type="entry name" value="Transposase_1"/>
</dbReference>
<dbReference type="GO" id="GO:0044547">
    <property type="term" value="F:DNA topoisomerase binding"/>
    <property type="evidence" value="ECO:0007669"/>
    <property type="project" value="TreeGrafter"/>
</dbReference>
<organism evidence="1 2">
    <name type="scientific">Heterorhabditis bacteriophora</name>
    <name type="common">Entomopathogenic nematode worm</name>
    <dbReference type="NCBI Taxonomy" id="37862"/>
    <lineage>
        <taxon>Eukaryota</taxon>
        <taxon>Metazoa</taxon>
        <taxon>Ecdysozoa</taxon>
        <taxon>Nematoda</taxon>
        <taxon>Chromadorea</taxon>
        <taxon>Rhabditida</taxon>
        <taxon>Rhabditina</taxon>
        <taxon>Rhabditomorpha</taxon>
        <taxon>Strongyloidea</taxon>
        <taxon>Heterorhabditidae</taxon>
        <taxon>Heterorhabditis</taxon>
    </lineage>
</organism>
<evidence type="ECO:0000313" key="1">
    <source>
        <dbReference type="Proteomes" id="UP000095283"/>
    </source>
</evidence>
<dbReference type="GO" id="GO:0031297">
    <property type="term" value="P:replication fork processing"/>
    <property type="evidence" value="ECO:0007669"/>
    <property type="project" value="TreeGrafter"/>
</dbReference>
<accession>A0A1I7XKG1</accession>
<dbReference type="GO" id="GO:0042800">
    <property type="term" value="F:histone H3K4 methyltransferase activity"/>
    <property type="evidence" value="ECO:0007669"/>
    <property type="project" value="TreeGrafter"/>
</dbReference>
<dbReference type="PANTHER" id="PTHR46060:SF2">
    <property type="entry name" value="HISTONE-LYSINE N-METHYLTRANSFERASE SETMAR"/>
    <property type="match status" value="1"/>
</dbReference>
<dbReference type="GO" id="GO:0006303">
    <property type="term" value="P:double-strand break repair via nonhomologous end joining"/>
    <property type="evidence" value="ECO:0007669"/>
    <property type="project" value="TreeGrafter"/>
</dbReference>
<dbReference type="GO" id="GO:0046975">
    <property type="term" value="F:histone H3K36 methyltransferase activity"/>
    <property type="evidence" value="ECO:0007669"/>
    <property type="project" value="TreeGrafter"/>
</dbReference>
<dbReference type="GO" id="GO:0000729">
    <property type="term" value="P:DNA double-strand break processing"/>
    <property type="evidence" value="ECO:0007669"/>
    <property type="project" value="TreeGrafter"/>
</dbReference>
<dbReference type="GO" id="GO:0035861">
    <property type="term" value="C:site of double-strand break"/>
    <property type="evidence" value="ECO:0007669"/>
    <property type="project" value="TreeGrafter"/>
</dbReference>
<dbReference type="InterPro" id="IPR036397">
    <property type="entry name" value="RNaseH_sf"/>
</dbReference>
<proteinExistence type="predicted"/>
<protein>
    <submittedName>
        <fullName evidence="2">Histone-lysine N-methyltransferase SETMAR</fullName>
    </submittedName>
</protein>
<dbReference type="GO" id="GO:0015074">
    <property type="term" value="P:DNA integration"/>
    <property type="evidence" value="ECO:0007669"/>
    <property type="project" value="TreeGrafter"/>
</dbReference>
<sequence>MASVGCSASGVIHYNFLDPSGAITEEKYCYEIDKMHQELQRLRPVLVNRKGPILFYDNVPPHVSQMTPKKLDQLGCETLRHAVYSPDLSPTDYHFFKHLDNFLQEKDSRIMLPQ</sequence>
<dbReference type="GO" id="GO:0003697">
    <property type="term" value="F:single-stranded DNA binding"/>
    <property type="evidence" value="ECO:0007669"/>
    <property type="project" value="TreeGrafter"/>
</dbReference>
<dbReference type="InterPro" id="IPR052709">
    <property type="entry name" value="Transposase-MT_Hybrid"/>
</dbReference>
<dbReference type="GO" id="GO:0000014">
    <property type="term" value="F:single-stranded DNA endodeoxyribonuclease activity"/>
    <property type="evidence" value="ECO:0007669"/>
    <property type="project" value="TreeGrafter"/>
</dbReference>
<dbReference type="GO" id="GO:0005634">
    <property type="term" value="C:nucleus"/>
    <property type="evidence" value="ECO:0007669"/>
    <property type="project" value="TreeGrafter"/>
</dbReference>